<feature type="region of interest" description="Disordered" evidence="5">
    <location>
        <begin position="350"/>
        <end position="377"/>
    </location>
</feature>
<feature type="compositionally biased region" description="Low complexity" evidence="5">
    <location>
        <begin position="362"/>
        <end position="375"/>
    </location>
</feature>
<dbReference type="AlphaFoldDB" id="A0A4U1ENW0"/>
<feature type="domain" description="TRASH" evidence="6">
    <location>
        <begin position="204"/>
        <end position="236"/>
    </location>
</feature>
<feature type="domain" description="TRASH" evidence="6">
    <location>
        <begin position="61"/>
        <end position="97"/>
    </location>
</feature>
<organism evidence="7 8">
    <name type="scientific">Monodon monoceros</name>
    <name type="common">Narwhal</name>
    <name type="synonym">Ceratodon monodon</name>
    <dbReference type="NCBI Taxonomy" id="40151"/>
    <lineage>
        <taxon>Eukaryota</taxon>
        <taxon>Metazoa</taxon>
        <taxon>Chordata</taxon>
        <taxon>Craniata</taxon>
        <taxon>Vertebrata</taxon>
        <taxon>Euteleostomi</taxon>
        <taxon>Mammalia</taxon>
        <taxon>Eutheria</taxon>
        <taxon>Laurasiatheria</taxon>
        <taxon>Artiodactyla</taxon>
        <taxon>Whippomorpha</taxon>
        <taxon>Cetacea</taxon>
        <taxon>Odontoceti</taxon>
        <taxon>Monodontidae</taxon>
        <taxon>Monodon</taxon>
    </lineage>
</organism>
<keyword evidence="4" id="KW-0862">Zinc</keyword>
<dbReference type="PANTHER" id="PTHR45736">
    <property type="entry name" value="ZINC FINGER MYM-TYPE PROTEIN"/>
    <property type="match status" value="1"/>
</dbReference>
<feature type="domain" description="TRASH" evidence="6">
    <location>
        <begin position="159"/>
        <end position="197"/>
    </location>
</feature>
<feature type="domain" description="TRASH" evidence="6">
    <location>
        <begin position="398"/>
        <end position="434"/>
    </location>
</feature>
<feature type="non-terminal residue" evidence="7">
    <location>
        <position position="1"/>
    </location>
</feature>
<evidence type="ECO:0000256" key="5">
    <source>
        <dbReference type="SAM" id="MobiDB-lite"/>
    </source>
</evidence>
<feature type="domain" description="TRASH" evidence="6">
    <location>
        <begin position="107"/>
        <end position="147"/>
    </location>
</feature>
<dbReference type="InterPro" id="IPR051284">
    <property type="entry name" value="ZnF_MYMT-QRICH1"/>
</dbReference>
<dbReference type="InterPro" id="IPR009078">
    <property type="entry name" value="Ferritin-like_SF"/>
</dbReference>
<feature type="domain" description="TRASH" evidence="6">
    <location>
        <begin position="440"/>
        <end position="473"/>
    </location>
</feature>
<dbReference type="SUPFAM" id="SSF57716">
    <property type="entry name" value="Glucocorticoid receptor-like (DNA-binding domain)"/>
    <property type="match status" value="1"/>
</dbReference>
<feature type="domain" description="TRASH" evidence="6">
    <location>
        <begin position="290"/>
        <end position="326"/>
    </location>
</feature>
<feature type="domain" description="TRASH" evidence="6">
    <location>
        <begin position="527"/>
        <end position="562"/>
    </location>
</feature>
<dbReference type="EMBL" id="RWIC01001044">
    <property type="protein sequence ID" value="TKC38072.1"/>
    <property type="molecule type" value="Genomic_DNA"/>
</dbReference>
<evidence type="ECO:0000256" key="3">
    <source>
        <dbReference type="ARBA" id="ARBA00022771"/>
    </source>
</evidence>
<reference evidence="8" key="1">
    <citation type="journal article" date="2019" name="IScience">
        <title>Narwhal Genome Reveals Long-Term Low Genetic Diversity despite Current Large Abundance Size.</title>
        <authorList>
            <person name="Westbury M.V."/>
            <person name="Petersen B."/>
            <person name="Garde E."/>
            <person name="Heide-Jorgensen M.P."/>
            <person name="Lorenzen E.D."/>
        </authorList>
    </citation>
    <scope>NUCLEOTIDE SEQUENCE [LARGE SCALE GENOMIC DNA]</scope>
</reference>
<evidence type="ECO:0000256" key="1">
    <source>
        <dbReference type="ARBA" id="ARBA00022723"/>
    </source>
</evidence>
<name>A0A4U1ENW0_MONMO</name>
<evidence type="ECO:0000256" key="2">
    <source>
        <dbReference type="ARBA" id="ARBA00022737"/>
    </source>
</evidence>
<keyword evidence="3" id="KW-0863">Zinc-finger</keyword>
<feature type="domain" description="TRASH" evidence="6">
    <location>
        <begin position="246"/>
        <end position="280"/>
    </location>
</feature>
<dbReference type="Pfam" id="PF06467">
    <property type="entry name" value="zf-FCS"/>
    <property type="match status" value="5"/>
</dbReference>
<dbReference type="PANTHER" id="PTHR45736:SF9">
    <property type="entry name" value="ZINC FINGER MYM-TYPE PROTEIN 6"/>
    <property type="match status" value="1"/>
</dbReference>
<dbReference type="Proteomes" id="UP000308365">
    <property type="component" value="Unassembled WGS sequence"/>
</dbReference>
<dbReference type="InterPro" id="IPR012347">
    <property type="entry name" value="Ferritin-like"/>
</dbReference>
<dbReference type="GO" id="GO:0008270">
    <property type="term" value="F:zinc ion binding"/>
    <property type="evidence" value="ECO:0007669"/>
    <property type="project" value="UniProtKB-KW"/>
</dbReference>
<dbReference type="SUPFAM" id="SSF47240">
    <property type="entry name" value="Ferritin-like"/>
    <property type="match status" value="1"/>
</dbReference>
<gene>
    <name evidence="7" type="ORF">EI555_010951</name>
</gene>
<keyword evidence="1" id="KW-0479">Metal-binding</keyword>
<evidence type="ECO:0000313" key="7">
    <source>
        <dbReference type="EMBL" id="TKC38072.1"/>
    </source>
</evidence>
<dbReference type="SMART" id="SM00746">
    <property type="entry name" value="TRASH"/>
    <property type="match status" value="10"/>
</dbReference>
<evidence type="ECO:0000259" key="6">
    <source>
        <dbReference type="SMART" id="SM00746"/>
    </source>
</evidence>
<dbReference type="InterPro" id="IPR011017">
    <property type="entry name" value="TRASH_dom"/>
</dbReference>
<comment type="caution">
    <text evidence="7">The sequence shown here is derived from an EMBL/GenBank/DDBJ whole genome shotgun (WGS) entry which is preliminary data.</text>
</comment>
<accession>A0A4U1ENW0</accession>
<sequence length="840" mass="92883">EYVHASKPKTQESELKISAVFSVSDSPLAQQLTPGFQLSLASSGPNISLPSVPAVAIQVFCSGCKKMLYKGQTAFHKTGSTQLFCSTRCIIGYSSPVCLPPPPKKTCANCSKDILNPKDVITTRFENSSPSKDFCSQSCLSSYELKKKPVVTIYTNSISTRCSMCQKNADIRFEVKYQNVLHGLCSDACFSKFHSTNNLTMNCCENCGSYCYSSSGPCQSQKVFSSTSITAYKQNSAQTPPYALGKSLRPSAEMIETTNDSGKTELFCSINCLSAYRVKTVISSGVQVLCHSCKTSAVPQYHLAMSNGTIYSFCSSSCVVAFQNVFNKPKGTNSSAVPLSQGQVVVSPPSGSAVSAGGGNTSAVSPSSVSGSAAANLQPPSAQSQQVALTHTVVKLKCQHCNHLFATKPELLFYKGKMFLFCGKICSDEYKKRNKVMAMCDYCKLQKIIKETVRFSGVDKPFCSEVCKFLSARDFGERWGNYCKMCSYCSQTSPNLVENRLEGKLEEFCCEDCMTKFTVLFYQMAKCDGCKRQGKLSESIKWRGNIKHFCNLFCVMEFCHRQQIMNDPLSQNKGAVNTKEAAKIIEDSTKNSQTGQNYSTKVEASVNRLVSLPLLASYTYHSLSVHFRHGHVALESVGHFFRMQNQRSGCILFQGVQKLSQDEWGKTLDAMEATMVVEKSLNQALLDLHTLVLPVQTPISNHFIDEEMKLIKKMGHHLTHWPGSTQTDAMKLLSSQSLKLLKNKALLCKPVTQTKATSCKPHTQHKECQTGLNMSSIASIIFEHLEGLSQMLNDCYPPEEDLCSGNLWIINPFMNHQNSNLTDFEEEKLARIEKLVKEKE</sequence>
<keyword evidence="2" id="KW-0677">Repeat</keyword>
<evidence type="ECO:0000313" key="8">
    <source>
        <dbReference type="Proteomes" id="UP000308365"/>
    </source>
</evidence>
<protein>
    <recommendedName>
        <fullName evidence="6">TRASH domain-containing protein</fullName>
    </recommendedName>
</protein>
<dbReference type="Gene3D" id="1.20.1260.10">
    <property type="match status" value="1"/>
</dbReference>
<proteinExistence type="predicted"/>
<evidence type="ECO:0000256" key="4">
    <source>
        <dbReference type="ARBA" id="ARBA00022833"/>
    </source>
</evidence>
<dbReference type="InterPro" id="IPR010507">
    <property type="entry name" value="Znf_MYM"/>
</dbReference>
<dbReference type="Pfam" id="PF24900">
    <property type="entry name" value="TRASH_ZMYM4"/>
    <property type="match status" value="1"/>
</dbReference>
<feature type="domain" description="TRASH" evidence="6">
    <location>
        <begin position="486"/>
        <end position="521"/>
    </location>
</feature>